<dbReference type="Proteomes" id="UP000596742">
    <property type="component" value="Unassembled WGS sequence"/>
</dbReference>
<dbReference type="InterPro" id="IPR001969">
    <property type="entry name" value="Aspartic_peptidase_AS"/>
</dbReference>
<proteinExistence type="predicted"/>
<dbReference type="CDD" id="cd00303">
    <property type="entry name" value="retropepsin_like"/>
    <property type="match status" value="1"/>
</dbReference>
<comment type="caution">
    <text evidence="11">The sequence shown here is derived from an EMBL/GenBank/DDBJ whole genome shotgun (WGS) entry which is preliminary data.</text>
</comment>
<dbReference type="PANTHER" id="PTHR37984:SF5">
    <property type="entry name" value="PROTEIN NYNRIN-LIKE"/>
    <property type="match status" value="1"/>
</dbReference>
<keyword evidence="7" id="KW-0229">DNA integration</keyword>
<dbReference type="Gene3D" id="3.30.70.270">
    <property type="match status" value="2"/>
</dbReference>
<dbReference type="GO" id="GO:0003723">
    <property type="term" value="F:RNA binding"/>
    <property type="evidence" value="ECO:0007669"/>
    <property type="project" value="UniProtKB-KW"/>
</dbReference>
<dbReference type="Pfam" id="PF17919">
    <property type="entry name" value="RT_RNaseH_2"/>
    <property type="match status" value="1"/>
</dbReference>
<reference evidence="11" key="1">
    <citation type="submission" date="2018-11" db="EMBL/GenBank/DDBJ databases">
        <authorList>
            <person name="Alioto T."/>
            <person name="Alioto T."/>
        </authorList>
    </citation>
    <scope>NUCLEOTIDE SEQUENCE</scope>
</reference>
<dbReference type="GO" id="GO:0004190">
    <property type="term" value="F:aspartic-type endopeptidase activity"/>
    <property type="evidence" value="ECO:0007669"/>
    <property type="project" value="InterPro"/>
</dbReference>
<evidence type="ECO:0000256" key="7">
    <source>
        <dbReference type="ARBA" id="ARBA00022908"/>
    </source>
</evidence>
<dbReference type="GO" id="GO:0004519">
    <property type="term" value="F:endonuclease activity"/>
    <property type="evidence" value="ECO:0007669"/>
    <property type="project" value="UniProtKB-KW"/>
</dbReference>
<dbReference type="InterPro" id="IPR021109">
    <property type="entry name" value="Peptidase_aspartic_dom_sf"/>
</dbReference>
<evidence type="ECO:0000256" key="5">
    <source>
        <dbReference type="ARBA" id="ARBA00022842"/>
    </source>
</evidence>
<keyword evidence="3" id="KW-0540">Nuclease</keyword>
<name>A0A8B6CYF5_MYTGA</name>
<dbReference type="InterPro" id="IPR041577">
    <property type="entry name" value="RT_RNaseH_2"/>
</dbReference>
<keyword evidence="5" id="KW-0460">Magnesium</keyword>
<keyword evidence="2" id="KW-0548">Nucleotidyltransferase</keyword>
<dbReference type="PANTHER" id="PTHR37984">
    <property type="entry name" value="PROTEIN CBG26694"/>
    <property type="match status" value="1"/>
</dbReference>
<organism evidence="11 12">
    <name type="scientific">Mytilus galloprovincialis</name>
    <name type="common">Mediterranean mussel</name>
    <dbReference type="NCBI Taxonomy" id="29158"/>
    <lineage>
        <taxon>Eukaryota</taxon>
        <taxon>Metazoa</taxon>
        <taxon>Spiralia</taxon>
        <taxon>Lophotrochozoa</taxon>
        <taxon>Mollusca</taxon>
        <taxon>Bivalvia</taxon>
        <taxon>Autobranchia</taxon>
        <taxon>Pteriomorphia</taxon>
        <taxon>Mytilida</taxon>
        <taxon>Mytiloidea</taxon>
        <taxon>Mytilidae</taxon>
        <taxon>Mytilinae</taxon>
        <taxon>Mytilus</taxon>
    </lineage>
</organism>
<keyword evidence="8" id="KW-0511">Multifunctional enzyme</keyword>
<keyword evidence="6" id="KW-0694">RNA-binding</keyword>
<evidence type="ECO:0000313" key="12">
    <source>
        <dbReference type="Proteomes" id="UP000596742"/>
    </source>
</evidence>
<dbReference type="PROSITE" id="PS50878">
    <property type="entry name" value="RT_POL"/>
    <property type="match status" value="1"/>
</dbReference>
<evidence type="ECO:0000256" key="1">
    <source>
        <dbReference type="ARBA" id="ARBA00022679"/>
    </source>
</evidence>
<evidence type="ECO:0000256" key="2">
    <source>
        <dbReference type="ARBA" id="ARBA00022695"/>
    </source>
</evidence>
<gene>
    <name evidence="11" type="ORF">MGAL_10B080445</name>
</gene>
<feature type="region of interest" description="Disordered" evidence="9">
    <location>
        <begin position="1538"/>
        <end position="1569"/>
    </location>
</feature>
<keyword evidence="12" id="KW-1185">Reference proteome</keyword>
<dbReference type="InterPro" id="IPR000477">
    <property type="entry name" value="RT_dom"/>
</dbReference>
<dbReference type="GO" id="GO:0016779">
    <property type="term" value="F:nucleotidyltransferase activity"/>
    <property type="evidence" value="ECO:0007669"/>
    <property type="project" value="UniProtKB-KW"/>
</dbReference>
<dbReference type="InterPro" id="IPR050951">
    <property type="entry name" value="Retrovirus_Pol_polyprotein"/>
</dbReference>
<evidence type="ECO:0000256" key="6">
    <source>
        <dbReference type="ARBA" id="ARBA00022884"/>
    </source>
</evidence>
<dbReference type="GO" id="GO:0006508">
    <property type="term" value="P:proteolysis"/>
    <property type="evidence" value="ECO:0007669"/>
    <property type="project" value="InterPro"/>
</dbReference>
<evidence type="ECO:0000313" key="11">
    <source>
        <dbReference type="EMBL" id="VDI11426.1"/>
    </source>
</evidence>
<feature type="domain" description="Reverse transcriptase" evidence="10">
    <location>
        <begin position="682"/>
        <end position="863"/>
    </location>
</feature>
<dbReference type="Gene3D" id="3.10.10.10">
    <property type="entry name" value="HIV Type 1 Reverse Transcriptase, subunit A, domain 1"/>
    <property type="match status" value="1"/>
</dbReference>
<keyword evidence="4" id="KW-0378">Hydrolase</keyword>
<feature type="region of interest" description="Disordered" evidence="9">
    <location>
        <begin position="1586"/>
        <end position="1611"/>
    </location>
</feature>
<dbReference type="GO" id="GO:0015074">
    <property type="term" value="P:DNA integration"/>
    <property type="evidence" value="ECO:0007669"/>
    <property type="project" value="UniProtKB-KW"/>
</dbReference>
<dbReference type="SUPFAM" id="SSF56672">
    <property type="entry name" value="DNA/RNA polymerases"/>
    <property type="match status" value="1"/>
</dbReference>
<dbReference type="SUPFAM" id="SSF50630">
    <property type="entry name" value="Acid proteases"/>
    <property type="match status" value="1"/>
</dbReference>
<dbReference type="CDD" id="cd01647">
    <property type="entry name" value="RT_LTR"/>
    <property type="match status" value="1"/>
</dbReference>
<sequence length="1630" mass="182888">MAGTRAPKQWSLSKVETITSFEAWRQNLQYTLSLDQNFAAFLVDGFTWLKKTNANPLRGIVDDGEAVAEANRRTAAQKCTHLDLMLGQIANYCPIISRNTIIKNSTSINSIWQSIRLHYGFQSTGGHFLDFNSIFLEPDERPEDLFQRLASFIEDNMLRAGGNIHHHGEVPEADEELSPSLENLIVLTWLRLINRDLPNLVKQRYGTELRSKTLASLKPEISQALDSLLDEIHSATDAKVLRASIKDKHFDRSAKKTGSIRTGRQIKCCILCKQAGRPSQHFLSTCKYLPDEDKQYMSRVRQSYCTEVGDSESEDNVDNEQVSFLNDNVGPSKLRVVSALRRVSTKQSPYFKAFYKHFPLELTLDTGAEVSMIKASSADYIGVTIKKSNHSALQADGVTPLNIVGECHFTLSRDGIELQLEALVVNDLDVDILAGIPFMSSNDIAIFPSKHKIVIRDKVTVMYGSPNEELNSSNTRVRRTQAFLIRAPSASSVVWPGCYGEYDIPSEIESDCILAIEPHTDASRTKDWPSPQIAQSVAGKIRIVNNTSVPQFIQRNEHFCRVRLTTTIDNAPEAPDNIRDIKTTNYIDSTHTSQFFKQVSVDPDNLLSPDLQTQFNELLRKFSEVFSPNFEGYNGEIGPFEASVNMGPVQPPQRKGRMPQYSKNNLVELQNKFDELECKGVFRKPEDVGISVEYINPSFLVKKASGGFRLVTAFADVGRYSKPQPSLMPDVDSTLRTIAQWKYIIKSDLTSAFYQIPLAKDSMKYCGVATPYRGVRVYTRCAMGMPGSETALEELMCRIVGDFLQKGCVAKLADDLFCGGNTPEELLYNWECVLQSLQKSGICLSPSKTVICPKSITILGWIWSQGSISASTHRVATLASCPVPDTVRGLRSFIGAYKMLSRVIPNCSNLIAPLEEKISGMKSADKIIWSDMLREHFEFAQKSLSSRKAITLPKCSDQLWIVTDGSVTKRGIGATLYINRDGKVSLAGFFSAKLRKHQVLWLPCEIEALSIAASVKHFSPFIIQSKLQANVLTDSKPCVQGFEKLCRGEFSASPRVTSFLSVVSRYQVSVNHLSGRANIPSDFASRNAPVCTEPNCQVCCFISRTEDSVVRAVSIQDVLNDEFRLPFTTRSAWINIQSECPDLRRTHAHLKQGTRPSKKLTNIKDVKRYLNVASIAKDGLLVVRRCDPLAPPNELIIVPRNVLDGLVTALHIKLDHPSKHQLNLVLKRHFYALDMPKAAEQASDSCHTCASLKRFPKSLVEQSSEDPPDLVGISYVADVLKRNRQLILVVRETVTSYTSTCFIKDEKLGSLRDGLIHLLIPLKPLNGPSVVVRVDPAPGFRPLCDDSYLKQLNISIEIGRVKNRNKNPVADKAIAELEDELLREERDHSPLSENTLVIATTRLNSRLRQRGLSSRELWTQRSQFTHEQLPISDMNLIRAQHEARNKNHGFSENSKCSRPGRPTPDINIGDLVYLYTDRSKTQSRDRYLVVARDGEWCFIKKFSGNQLRASSYKVKLSECYKVLNTISAQQNPRYSQNVYNQESDSDGHDEDSLPGPIRDLPPDRAEPPPILICENIDDVENLDEPTAQHDNSLEHDLTLSNSSTEQDNKRVLRKRSELKTPARFKDFISF</sequence>
<dbReference type="InterPro" id="IPR043502">
    <property type="entry name" value="DNA/RNA_pol_sf"/>
</dbReference>
<protein>
    <recommendedName>
        <fullName evidence="10">Reverse transcriptase domain-containing protein</fullName>
    </recommendedName>
</protein>
<evidence type="ECO:0000256" key="9">
    <source>
        <dbReference type="SAM" id="MobiDB-lite"/>
    </source>
</evidence>
<dbReference type="OrthoDB" id="6141573at2759"/>
<dbReference type="EMBL" id="UYJE01002513">
    <property type="protein sequence ID" value="VDI11426.1"/>
    <property type="molecule type" value="Genomic_DNA"/>
</dbReference>
<keyword evidence="4" id="KW-0255">Endonuclease</keyword>
<evidence type="ECO:0000256" key="8">
    <source>
        <dbReference type="ARBA" id="ARBA00023268"/>
    </source>
</evidence>
<evidence type="ECO:0000256" key="3">
    <source>
        <dbReference type="ARBA" id="ARBA00022722"/>
    </source>
</evidence>
<dbReference type="InterPro" id="IPR043128">
    <property type="entry name" value="Rev_trsase/Diguanyl_cyclase"/>
</dbReference>
<dbReference type="Pfam" id="PF00078">
    <property type="entry name" value="RVT_1"/>
    <property type="match status" value="1"/>
</dbReference>
<dbReference type="Gene3D" id="2.40.70.10">
    <property type="entry name" value="Acid Proteases"/>
    <property type="match status" value="1"/>
</dbReference>
<evidence type="ECO:0000256" key="4">
    <source>
        <dbReference type="ARBA" id="ARBA00022759"/>
    </source>
</evidence>
<evidence type="ECO:0000259" key="10">
    <source>
        <dbReference type="PROSITE" id="PS50878"/>
    </source>
</evidence>
<accession>A0A8B6CYF5</accession>
<keyword evidence="1" id="KW-0808">Transferase</keyword>
<dbReference type="PROSITE" id="PS00141">
    <property type="entry name" value="ASP_PROTEASE"/>
    <property type="match status" value="1"/>
</dbReference>